<evidence type="ECO:0000313" key="1">
    <source>
        <dbReference type="EMBL" id="KAF5583582.1"/>
    </source>
</evidence>
<dbReference type="EMBL" id="JAAOAS010000244">
    <property type="protein sequence ID" value="KAF5583582.1"/>
    <property type="molecule type" value="Genomic_DNA"/>
</dbReference>
<keyword evidence="2" id="KW-1185">Reference proteome</keyword>
<protein>
    <submittedName>
        <fullName evidence="1">Uncharacterized protein</fullName>
    </submittedName>
</protein>
<comment type="caution">
    <text evidence="1">The sequence shown here is derived from an EMBL/GenBank/DDBJ whole genome shotgun (WGS) entry which is preliminary data.</text>
</comment>
<organism evidence="1 2">
    <name type="scientific">Fusarium pseudocircinatum</name>
    <dbReference type="NCBI Taxonomy" id="56676"/>
    <lineage>
        <taxon>Eukaryota</taxon>
        <taxon>Fungi</taxon>
        <taxon>Dikarya</taxon>
        <taxon>Ascomycota</taxon>
        <taxon>Pezizomycotina</taxon>
        <taxon>Sordariomycetes</taxon>
        <taxon>Hypocreomycetidae</taxon>
        <taxon>Hypocreales</taxon>
        <taxon>Nectriaceae</taxon>
        <taxon>Fusarium</taxon>
        <taxon>Fusarium fujikuroi species complex</taxon>
    </lineage>
</organism>
<sequence length="91" mass="10199">MSNFPMSKKEPKEVIVAKFTRVGTTPGNEQKLQELAREYGDHGAQIVITAVTMSVGLAARGRFRVGGEYTIKKFVKQMKDRGLMDDWHVGE</sequence>
<reference evidence="1 2" key="1">
    <citation type="submission" date="2020-05" db="EMBL/GenBank/DDBJ databases">
        <title>Identification and distribution of gene clusters putatively required for synthesis of sphingolipid metabolism inhibitors in phylogenetically diverse species of the filamentous fungus Fusarium.</title>
        <authorList>
            <person name="Kim H.-S."/>
            <person name="Busman M."/>
            <person name="Brown D.W."/>
            <person name="Divon H."/>
            <person name="Uhlig S."/>
            <person name="Proctor R.H."/>
        </authorList>
    </citation>
    <scope>NUCLEOTIDE SEQUENCE [LARGE SCALE GENOMIC DNA]</scope>
    <source>
        <strain evidence="1 2">NRRL 36939</strain>
    </source>
</reference>
<dbReference type="AlphaFoldDB" id="A0A8H5NYS7"/>
<accession>A0A8H5NYS7</accession>
<dbReference type="Proteomes" id="UP000546213">
    <property type="component" value="Unassembled WGS sequence"/>
</dbReference>
<dbReference type="OrthoDB" id="4977704at2759"/>
<proteinExistence type="predicted"/>
<name>A0A8H5NYS7_9HYPO</name>
<gene>
    <name evidence="1" type="ORF">FPCIR_8997</name>
</gene>
<evidence type="ECO:0000313" key="2">
    <source>
        <dbReference type="Proteomes" id="UP000546213"/>
    </source>
</evidence>